<evidence type="ECO:0000256" key="9">
    <source>
        <dbReference type="RuleBase" id="RU003690"/>
    </source>
</evidence>
<dbReference type="InParanoid" id="A0A1Y2BNM2"/>
<evidence type="ECO:0000256" key="3">
    <source>
        <dbReference type="ARBA" id="ARBA00012744"/>
    </source>
</evidence>
<evidence type="ECO:0000256" key="1">
    <source>
        <dbReference type="ARBA" id="ARBA00000448"/>
    </source>
</evidence>
<dbReference type="AlphaFoldDB" id="A0A1Y2BNM2"/>
<comment type="caution">
    <text evidence="10">The sequence shown here is derived from an EMBL/GenBank/DDBJ whole genome shotgun (WGS) entry which is preliminary data.</text>
</comment>
<keyword evidence="7" id="KW-0624">Polysaccharide degradation</keyword>
<dbReference type="Gene3D" id="3.20.20.80">
    <property type="entry name" value="Glycosidases"/>
    <property type="match status" value="1"/>
</dbReference>
<dbReference type="FunFam" id="3.20.20.80:FF:000011">
    <property type="entry name" value="Cytosolic beta-glucosidase"/>
    <property type="match status" value="1"/>
</dbReference>
<proteinExistence type="inferred from homology"/>
<evidence type="ECO:0000256" key="4">
    <source>
        <dbReference type="ARBA" id="ARBA00022801"/>
    </source>
</evidence>
<evidence type="ECO:0000256" key="5">
    <source>
        <dbReference type="ARBA" id="ARBA00023001"/>
    </source>
</evidence>
<dbReference type="EMBL" id="MCFC01000001">
    <property type="protein sequence ID" value="ORY35755.1"/>
    <property type="molecule type" value="Genomic_DNA"/>
</dbReference>
<dbReference type="GO" id="GO:0080079">
    <property type="term" value="F:cellobiose glucosidase activity"/>
    <property type="evidence" value="ECO:0007669"/>
    <property type="project" value="UniProtKB-ARBA"/>
</dbReference>
<gene>
    <name evidence="10" type="ORF">BCR39DRAFT_456988</name>
</gene>
<dbReference type="InterPro" id="IPR001360">
    <property type="entry name" value="Glyco_hydro_1"/>
</dbReference>
<keyword evidence="11" id="KW-1185">Reference proteome</keyword>
<dbReference type="SUPFAM" id="SSF51445">
    <property type="entry name" value="(Trans)glycosidases"/>
    <property type="match status" value="1"/>
</dbReference>
<dbReference type="GO" id="GO:0030245">
    <property type="term" value="P:cellulose catabolic process"/>
    <property type="evidence" value="ECO:0007669"/>
    <property type="project" value="UniProtKB-KW"/>
</dbReference>
<organism evidence="10 11">
    <name type="scientific">Naematelia encephala</name>
    <dbReference type="NCBI Taxonomy" id="71784"/>
    <lineage>
        <taxon>Eukaryota</taxon>
        <taxon>Fungi</taxon>
        <taxon>Dikarya</taxon>
        <taxon>Basidiomycota</taxon>
        <taxon>Agaricomycotina</taxon>
        <taxon>Tremellomycetes</taxon>
        <taxon>Tremellales</taxon>
        <taxon>Naemateliaceae</taxon>
        <taxon>Naematelia</taxon>
    </lineage>
</organism>
<comment type="catalytic activity">
    <reaction evidence="1">
        <text>Hydrolysis of terminal, non-reducing beta-D-glucosyl residues with release of beta-D-glucose.</text>
        <dbReference type="EC" id="3.2.1.21"/>
    </reaction>
</comment>
<dbReference type="InterPro" id="IPR017853">
    <property type="entry name" value="GH"/>
</dbReference>
<feature type="non-terminal residue" evidence="10">
    <location>
        <position position="1"/>
    </location>
</feature>
<dbReference type="PANTHER" id="PTHR10353:SF36">
    <property type="entry name" value="LP05116P"/>
    <property type="match status" value="1"/>
</dbReference>
<dbReference type="EC" id="3.2.1.21" evidence="3"/>
<evidence type="ECO:0000256" key="2">
    <source>
        <dbReference type="ARBA" id="ARBA00010838"/>
    </source>
</evidence>
<dbReference type="Pfam" id="PF00232">
    <property type="entry name" value="Glyco_hydro_1"/>
    <property type="match status" value="1"/>
</dbReference>
<dbReference type="Proteomes" id="UP000193986">
    <property type="component" value="Unassembled WGS sequence"/>
</dbReference>
<comment type="function">
    <text evidence="8">Plays an important role in cellulose degradation. Shows hydrolytic activity against several glycosidic compounds.</text>
</comment>
<evidence type="ECO:0000313" key="11">
    <source>
        <dbReference type="Proteomes" id="UP000193986"/>
    </source>
</evidence>
<sequence length="459" mass="51933">KDFLWGFATAAAQIEGGSEEQDKASGKGYSIWDKFSEQPGKIRDGSSSYRTCNHYELYKQDIAMMASLGVSAYRFSISWPRLIPCGERGGAINEKGVQFYSDVIDECLKYGITPFATLYHWDLPQALQDKYNGWADRRIIDDYLYYADLCFSRFGSRVQHWLTFNEPWCICVLGHGIGQFAPGITSDTIPWIVGHNIILSHAHVVELYRSKYKVEQGGMIGITLNGDWAESYDSSPENVAATQAKMDVAVGWFADPIYLGDYPPFMKSMLGKRLPSFTQKELKLVRGSSDFYGMNTYTTNTIKAGADDEFNGNAHLCFDTPNGSVIGAESALGWLRDVPWGLRKLLNYLFDRYKTPIYMTECGYAVKGEHHLTKDKALHDIERVTYYDGYLSSLKAAVVEDGVDVRSFFGWSFMDNFEWNSGLVPRFGSVHVDYETFQRTPKDSAMFFSEWFKSNVASA</sequence>
<protein>
    <recommendedName>
        <fullName evidence="3">beta-glucosidase</fullName>
        <ecNumber evidence="3">3.2.1.21</ecNumber>
    </recommendedName>
</protein>
<evidence type="ECO:0000256" key="6">
    <source>
        <dbReference type="ARBA" id="ARBA00023295"/>
    </source>
</evidence>
<comment type="similarity">
    <text evidence="2 9">Belongs to the glycosyl hydrolase 1 family.</text>
</comment>
<reference evidence="10 11" key="1">
    <citation type="submission" date="2016-07" db="EMBL/GenBank/DDBJ databases">
        <title>Pervasive Adenine N6-methylation of Active Genes in Fungi.</title>
        <authorList>
            <consortium name="DOE Joint Genome Institute"/>
            <person name="Mondo S.J."/>
            <person name="Dannebaum R.O."/>
            <person name="Kuo R.C."/>
            <person name="Labutti K."/>
            <person name="Haridas S."/>
            <person name="Kuo A."/>
            <person name="Salamov A."/>
            <person name="Ahrendt S.R."/>
            <person name="Lipzen A."/>
            <person name="Sullivan W."/>
            <person name="Andreopoulos W.B."/>
            <person name="Clum A."/>
            <person name="Lindquist E."/>
            <person name="Daum C."/>
            <person name="Ramamoorthy G.K."/>
            <person name="Gryganskyi A."/>
            <person name="Culley D."/>
            <person name="Magnuson J.K."/>
            <person name="James T.Y."/>
            <person name="O'Malley M.A."/>
            <person name="Stajich J.E."/>
            <person name="Spatafora J.W."/>
            <person name="Visel A."/>
            <person name="Grigoriev I.V."/>
        </authorList>
    </citation>
    <scope>NUCLEOTIDE SEQUENCE [LARGE SCALE GENOMIC DNA]</scope>
    <source>
        <strain evidence="10 11">68-887.2</strain>
    </source>
</reference>
<dbReference type="OrthoDB" id="65569at2759"/>
<evidence type="ECO:0000256" key="7">
    <source>
        <dbReference type="ARBA" id="ARBA00023326"/>
    </source>
</evidence>
<keyword evidence="5" id="KW-0136">Cellulose degradation</keyword>
<keyword evidence="4" id="KW-0378">Hydrolase</keyword>
<dbReference type="PRINTS" id="PR00131">
    <property type="entry name" value="GLHYDRLASE1"/>
</dbReference>
<dbReference type="STRING" id="71784.A0A1Y2BNM2"/>
<feature type="non-terminal residue" evidence="10">
    <location>
        <position position="459"/>
    </location>
</feature>
<accession>A0A1Y2BNM2</accession>
<keyword evidence="6" id="KW-0326">Glycosidase</keyword>
<dbReference type="PANTHER" id="PTHR10353">
    <property type="entry name" value="GLYCOSYL HYDROLASE"/>
    <property type="match status" value="1"/>
</dbReference>
<evidence type="ECO:0000256" key="8">
    <source>
        <dbReference type="ARBA" id="ARBA00056775"/>
    </source>
</evidence>
<name>A0A1Y2BNM2_9TREE</name>
<keyword evidence="7" id="KW-0119">Carbohydrate metabolism</keyword>
<evidence type="ECO:0000313" key="10">
    <source>
        <dbReference type="EMBL" id="ORY35755.1"/>
    </source>
</evidence>